<evidence type="ECO:0000313" key="2">
    <source>
        <dbReference type="Proteomes" id="UP000613177"/>
    </source>
</evidence>
<name>A0A8H7SUC1_9FUNG</name>
<organism evidence="1 2">
    <name type="scientific">Thamnidium elegans</name>
    <dbReference type="NCBI Taxonomy" id="101142"/>
    <lineage>
        <taxon>Eukaryota</taxon>
        <taxon>Fungi</taxon>
        <taxon>Fungi incertae sedis</taxon>
        <taxon>Mucoromycota</taxon>
        <taxon>Mucoromycotina</taxon>
        <taxon>Mucoromycetes</taxon>
        <taxon>Mucorales</taxon>
        <taxon>Mucorineae</taxon>
        <taxon>Mucoraceae</taxon>
        <taxon>Thamnidium</taxon>
    </lineage>
</organism>
<protein>
    <submittedName>
        <fullName evidence="1">Uncharacterized protein</fullName>
    </submittedName>
</protein>
<keyword evidence="2" id="KW-1185">Reference proteome</keyword>
<dbReference type="Proteomes" id="UP000613177">
    <property type="component" value="Unassembled WGS sequence"/>
</dbReference>
<accession>A0A8H7SUC1</accession>
<evidence type="ECO:0000313" key="1">
    <source>
        <dbReference type="EMBL" id="KAG2235397.1"/>
    </source>
</evidence>
<sequence>MYHFQRWLCWKRRHACRPDDGICGCRNDNIAPYSSRNNCNKGFKCLTGEVCTTAGNCVKNPLCHTRTEVCSATEKCCPGFFCHTRLSEPKIKKCYRAANPGEACGPGTGNGIPCIKGKGSISVSEHNLLSYERDFRAVKT</sequence>
<proteinExistence type="predicted"/>
<gene>
    <name evidence="1" type="ORF">INT48_005747</name>
</gene>
<reference evidence="1" key="1">
    <citation type="submission" date="2021-01" db="EMBL/GenBank/DDBJ databases">
        <title>Metabolic potential, ecology and presence of endohyphal bacteria is reflected in genomic diversity of Mucoromycotina.</title>
        <authorList>
            <person name="Muszewska A."/>
            <person name="Okrasinska A."/>
            <person name="Steczkiewicz K."/>
            <person name="Drgas O."/>
            <person name="Orlowska M."/>
            <person name="Perlinska-Lenart U."/>
            <person name="Aleksandrzak-Piekarczyk T."/>
            <person name="Szatraj K."/>
            <person name="Zielenkiewicz U."/>
            <person name="Pilsyk S."/>
            <person name="Malc E."/>
            <person name="Mieczkowski P."/>
            <person name="Kruszewska J.S."/>
            <person name="Biernat P."/>
            <person name="Pawlowska J."/>
        </authorList>
    </citation>
    <scope>NUCLEOTIDE SEQUENCE</scope>
    <source>
        <strain evidence="1">WA0000018081</strain>
    </source>
</reference>
<dbReference type="EMBL" id="JAEPRE010000033">
    <property type="protein sequence ID" value="KAG2235397.1"/>
    <property type="molecule type" value="Genomic_DNA"/>
</dbReference>
<comment type="caution">
    <text evidence="1">The sequence shown here is derived from an EMBL/GenBank/DDBJ whole genome shotgun (WGS) entry which is preliminary data.</text>
</comment>
<dbReference type="AlphaFoldDB" id="A0A8H7SUC1"/>